<dbReference type="EMBL" id="JPQT01000085">
    <property type="protein sequence ID" value="KFE53234.1"/>
    <property type="molecule type" value="Genomic_DNA"/>
</dbReference>
<dbReference type="GO" id="GO:0019752">
    <property type="term" value="P:carboxylic acid metabolic process"/>
    <property type="evidence" value="ECO:0007669"/>
    <property type="project" value="TreeGrafter"/>
</dbReference>
<protein>
    <recommendedName>
        <fullName evidence="4">Sulfotransferase family protein</fullName>
    </recommendedName>
</protein>
<dbReference type="InterPro" id="IPR050571">
    <property type="entry name" value="Class-IV_PLP-Dep_Aminotrnsfr"/>
</dbReference>
<reference evidence="2 3" key="1">
    <citation type="submission" date="2014-07" db="EMBL/GenBank/DDBJ databases">
        <title>Draft Genome Sequences of Environmental Pseudomonas syringae strains.</title>
        <authorList>
            <person name="Baltrus D.A."/>
            <person name="Berge O."/>
            <person name="Morris C."/>
        </authorList>
    </citation>
    <scope>NUCLEOTIDE SEQUENCE [LARGE SCALE GENOMIC DNA]</scope>
    <source>
        <strain evidence="2 3">CEB003</strain>
    </source>
</reference>
<proteinExistence type="inferred from homology"/>
<dbReference type="PANTHER" id="PTHR42743:SF11">
    <property type="entry name" value="AMINODEOXYCHORISMATE LYASE"/>
    <property type="match status" value="1"/>
</dbReference>
<dbReference type="InterPro" id="IPR027417">
    <property type="entry name" value="P-loop_NTPase"/>
</dbReference>
<evidence type="ECO:0000256" key="1">
    <source>
        <dbReference type="ARBA" id="ARBA00009320"/>
    </source>
</evidence>
<organism evidence="2 3">
    <name type="scientific">Pseudomonas syringae</name>
    <dbReference type="NCBI Taxonomy" id="317"/>
    <lineage>
        <taxon>Bacteria</taxon>
        <taxon>Pseudomonadati</taxon>
        <taxon>Pseudomonadota</taxon>
        <taxon>Gammaproteobacteria</taxon>
        <taxon>Pseudomonadales</taxon>
        <taxon>Pseudomonadaceae</taxon>
        <taxon>Pseudomonas</taxon>
    </lineage>
</organism>
<evidence type="ECO:0000313" key="3">
    <source>
        <dbReference type="Proteomes" id="UP000028643"/>
    </source>
</evidence>
<comment type="caution">
    <text evidence="2">The sequence shown here is derived from an EMBL/GenBank/DDBJ whole genome shotgun (WGS) entry which is preliminary data.</text>
</comment>
<evidence type="ECO:0000313" key="2">
    <source>
        <dbReference type="EMBL" id="KFE53234.1"/>
    </source>
</evidence>
<dbReference type="SUPFAM" id="SSF52540">
    <property type="entry name" value="P-loop containing nucleoside triphosphate hydrolases"/>
    <property type="match status" value="1"/>
</dbReference>
<dbReference type="Gene3D" id="3.40.50.300">
    <property type="entry name" value="P-loop containing nucleotide triphosphate hydrolases"/>
    <property type="match status" value="1"/>
</dbReference>
<name>A0A085VCS1_PSESX</name>
<comment type="similarity">
    <text evidence="1">Belongs to the class-IV pyridoxal-phosphate-dependent aminotransferase family.</text>
</comment>
<dbReference type="Proteomes" id="UP000028643">
    <property type="component" value="Unassembled WGS sequence"/>
</dbReference>
<dbReference type="RefSeq" id="WP_047572943.1">
    <property type="nucleotide sequence ID" value="NZ_JPQT01000085.1"/>
</dbReference>
<dbReference type="Pfam" id="PF19798">
    <property type="entry name" value="Sulfotransfer_5"/>
    <property type="match status" value="1"/>
</dbReference>
<sequence>MNRMIALWAHPRSRSTVLERVFIERQDFEVFHEPFSHVAFGQDSPIPSENLDCGLPTSYEGVKALLREARQQRAVFHKDMCYHCLPELKADAQFLLEQENIFIIREPVSSILSHFAIYPQMPLQSIGYKAQYEIFCEVTRLTGRIPYVINADELARNPLITIQTLCDYLQLPFLPGALDWNKECPRQWLPWRNWHKAAENSTQINSGVSSDFDGSQLTENLRLSGYYRFHRPYFERMNQFASTSGAI</sequence>
<gene>
    <name evidence="2" type="ORF">IV02_06160</name>
</gene>
<dbReference type="AlphaFoldDB" id="A0A085VCS1"/>
<dbReference type="PATRIC" id="fig|317.174.peg.1254"/>
<evidence type="ECO:0008006" key="4">
    <source>
        <dbReference type="Google" id="ProtNLM"/>
    </source>
</evidence>
<accession>A0A085VCS1</accession>
<dbReference type="PANTHER" id="PTHR42743">
    <property type="entry name" value="AMINO-ACID AMINOTRANSFERASE"/>
    <property type="match status" value="1"/>
</dbReference>